<dbReference type="GO" id="GO:0015562">
    <property type="term" value="F:efflux transmembrane transporter activity"/>
    <property type="evidence" value="ECO:0007669"/>
    <property type="project" value="InterPro"/>
</dbReference>
<dbReference type="AlphaFoldDB" id="A0A2S6H5K9"/>
<comment type="subcellular location">
    <subcellularLocation>
        <location evidence="2">Cell outer membrane</location>
        <topology evidence="2">Lipid-anchor</topology>
    </subcellularLocation>
</comment>
<organism evidence="4 5">
    <name type="scientific">Methylobacter tundripaludum</name>
    <dbReference type="NCBI Taxonomy" id="173365"/>
    <lineage>
        <taxon>Bacteria</taxon>
        <taxon>Pseudomonadati</taxon>
        <taxon>Pseudomonadota</taxon>
        <taxon>Gammaproteobacteria</taxon>
        <taxon>Methylococcales</taxon>
        <taxon>Methylococcaceae</taxon>
        <taxon>Methylobacter</taxon>
    </lineage>
</organism>
<dbReference type="NCBIfam" id="TIGR01845">
    <property type="entry name" value="outer_NodT"/>
    <property type="match status" value="1"/>
</dbReference>
<dbReference type="RefSeq" id="WP_104422806.1">
    <property type="nucleotide sequence ID" value="NZ_PTIY01000003.1"/>
</dbReference>
<keyword evidence="2" id="KW-0472">Membrane</keyword>
<keyword evidence="2 4" id="KW-0449">Lipoprotein</keyword>
<reference evidence="4 5" key="1">
    <citation type="submission" date="2018-02" db="EMBL/GenBank/DDBJ databases">
        <title>Subsurface microbial communities from deep shales in Ohio and West Virginia, USA.</title>
        <authorList>
            <person name="Wrighton K."/>
        </authorList>
    </citation>
    <scope>NUCLEOTIDE SEQUENCE [LARGE SCALE GENOMIC DNA]</scope>
    <source>
        <strain evidence="4 5">OWC-G53F</strain>
    </source>
</reference>
<keyword evidence="2" id="KW-1134">Transmembrane beta strand</keyword>
<proteinExistence type="inferred from homology"/>
<dbReference type="PANTHER" id="PTHR30203:SF25">
    <property type="entry name" value="OUTER MEMBRANE PROTEIN-RELATED"/>
    <property type="match status" value="1"/>
</dbReference>
<feature type="region of interest" description="Disordered" evidence="3">
    <location>
        <begin position="103"/>
        <end position="122"/>
    </location>
</feature>
<dbReference type="Proteomes" id="UP000238071">
    <property type="component" value="Unassembled WGS sequence"/>
</dbReference>
<protein>
    <submittedName>
        <fullName evidence="4">NodT family efflux transporter outer membrane factor (OMF) lipoprotein</fullName>
    </submittedName>
</protein>
<name>A0A2S6H5K9_9GAMM</name>
<dbReference type="Gene3D" id="1.20.1600.10">
    <property type="entry name" value="Outer membrane efflux proteins (OEP)"/>
    <property type="match status" value="1"/>
</dbReference>
<keyword evidence="2" id="KW-0564">Palmitate</keyword>
<evidence type="ECO:0000313" key="5">
    <source>
        <dbReference type="Proteomes" id="UP000238071"/>
    </source>
</evidence>
<evidence type="ECO:0000256" key="1">
    <source>
        <dbReference type="ARBA" id="ARBA00007613"/>
    </source>
</evidence>
<evidence type="ECO:0000256" key="2">
    <source>
        <dbReference type="RuleBase" id="RU362097"/>
    </source>
</evidence>
<sequence>MIRRPLALFAVLLLSGCSAVGPDYERPKIPVPEQWTETAVGTQAQPDKWWKTFNDPVLDKLIGDAIASNLDLKLALERVKDARALRTATIAAGLPSLDAKSSVSRRFNNSSSPASQTGTSSAGGGFGIGNQFINIFQMGFDAQWELDFFGGIRRAVEAADATIDVEVENSRDVLITLLGDVARNYIELRANQRLIAITRENLHAQQETLQLTQIRRQAGLASMLEETQAQALAATTEAQLPNYEALVKQSIHALSVLLGKEPGALAVRLDQQGVIPTVAANVIANLPSELLQRRPDIRRAERQLAVANASVGVATAELYPKINLAAFLGLQNTTVTDFTPIGKSWSAASTLTLPIFNWGKLNANINSKKAQFEQAFLSYQSTVLSAFKEVEDALIAYSKEQERHKALAQAVAANQLAVQLANERYQKGLTAFIDVLTSQTALYQAQSLLVASESQLSSNLVALYKSLGGGWQTETIVGNVNRSPADN</sequence>
<dbReference type="SUPFAM" id="SSF56954">
    <property type="entry name" value="Outer membrane efflux proteins (OEP)"/>
    <property type="match status" value="1"/>
</dbReference>
<keyword evidence="5" id="KW-1185">Reference proteome</keyword>
<gene>
    <name evidence="4" type="ORF">B0F88_103144</name>
</gene>
<evidence type="ECO:0000256" key="3">
    <source>
        <dbReference type="SAM" id="MobiDB-lite"/>
    </source>
</evidence>
<keyword evidence="2" id="KW-0732">Signal</keyword>
<comment type="similarity">
    <text evidence="1 2">Belongs to the outer membrane factor (OMF) (TC 1.B.17) family.</text>
</comment>
<dbReference type="PANTHER" id="PTHR30203">
    <property type="entry name" value="OUTER MEMBRANE CATION EFFLUX PROTEIN"/>
    <property type="match status" value="1"/>
</dbReference>
<comment type="caution">
    <text evidence="4">The sequence shown here is derived from an EMBL/GenBank/DDBJ whole genome shotgun (WGS) entry which is preliminary data.</text>
</comment>
<dbReference type="InterPro" id="IPR003423">
    <property type="entry name" value="OMP_efflux"/>
</dbReference>
<accession>A0A2S6H5K9</accession>
<evidence type="ECO:0000313" key="4">
    <source>
        <dbReference type="EMBL" id="PPK72711.1"/>
    </source>
</evidence>
<feature type="signal peptide" evidence="2">
    <location>
        <begin position="1"/>
        <end position="19"/>
    </location>
</feature>
<dbReference type="Gene3D" id="2.20.200.10">
    <property type="entry name" value="Outer membrane efflux proteins (OEP)"/>
    <property type="match status" value="1"/>
</dbReference>
<dbReference type="Pfam" id="PF02321">
    <property type="entry name" value="OEP"/>
    <property type="match status" value="2"/>
</dbReference>
<dbReference type="GO" id="GO:0009279">
    <property type="term" value="C:cell outer membrane"/>
    <property type="evidence" value="ECO:0007669"/>
    <property type="project" value="UniProtKB-SubCell"/>
</dbReference>
<keyword evidence="2" id="KW-0812">Transmembrane</keyword>
<dbReference type="EMBL" id="PTIY01000003">
    <property type="protein sequence ID" value="PPK72711.1"/>
    <property type="molecule type" value="Genomic_DNA"/>
</dbReference>
<dbReference type="OrthoDB" id="9770517at2"/>
<feature type="chain" id="PRO_5015376094" evidence="2">
    <location>
        <begin position="20"/>
        <end position="487"/>
    </location>
</feature>
<feature type="compositionally biased region" description="Low complexity" evidence="3">
    <location>
        <begin position="103"/>
        <end position="120"/>
    </location>
</feature>
<dbReference type="PROSITE" id="PS51257">
    <property type="entry name" value="PROKAR_LIPOPROTEIN"/>
    <property type="match status" value="1"/>
</dbReference>
<dbReference type="InterPro" id="IPR010131">
    <property type="entry name" value="MdtP/NodT-like"/>
</dbReference>